<comment type="caution">
    <text evidence="2">The sequence shown here is derived from an EMBL/GenBank/DDBJ whole genome shotgun (WGS) entry which is preliminary data.</text>
</comment>
<dbReference type="GO" id="GO:0016787">
    <property type="term" value="F:hydrolase activity"/>
    <property type="evidence" value="ECO:0007669"/>
    <property type="project" value="UniProtKB-KW"/>
</dbReference>
<evidence type="ECO:0000313" key="3">
    <source>
        <dbReference type="Proteomes" id="UP000823611"/>
    </source>
</evidence>
<evidence type="ECO:0000313" key="2">
    <source>
        <dbReference type="EMBL" id="MBO8435134.1"/>
    </source>
</evidence>
<accession>A0A9D9E192</accession>
<reference evidence="2" key="2">
    <citation type="journal article" date="2021" name="PeerJ">
        <title>Extensive microbial diversity within the chicken gut microbiome revealed by metagenomics and culture.</title>
        <authorList>
            <person name="Gilroy R."/>
            <person name="Ravi A."/>
            <person name="Getino M."/>
            <person name="Pursley I."/>
            <person name="Horton D.L."/>
            <person name="Alikhan N.F."/>
            <person name="Baker D."/>
            <person name="Gharbi K."/>
            <person name="Hall N."/>
            <person name="Watson M."/>
            <person name="Adriaenssens E.M."/>
            <person name="Foster-Nyarko E."/>
            <person name="Jarju S."/>
            <person name="Secka A."/>
            <person name="Antonio M."/>
            <person name="Oren A."/>
            <person name="Chaudhuri R.R."/>
            <person name="La Ragione R."/>
            <person name="Hildebrand F."/>
            <person name="Pallen M.J."/>
        </authorList>
    </citation>
    <scope>NUCLEOTIDE SEQUENCE</scope>
    <source>
        <strain evidence="2">F6-4510</strain>
    </source>
</reference>
<dbReference type="InterPro" id="IPR056937">
    <property type="entry name" value="YqbQ/XkdQ"/>
</dbReference>
<name>A0A9D9E192_9FIRM</name>
<dbReference type="Pfam" id="PF24032">
    <property type="entry name" value="YQBQ"/>
    <property type="match status" value="1"/>
</dbReference>
<evidence type="ECO:0000259" key="1">
    <source>
        <dbReference type="Pfam" id="PF24032"/>
    </source>
</evidence>
<gene>
    <name evidence="2" type="ORF">IAC55_07435</name>
</gene>
<dbReference type="EMBL" id="JADIMX010000138">
    <property type="protein sequence ID" value="MBO8435134.1"/>
    <property type="molecule type" value="Genomic_DNA"/>
</dbReference>
<keyword evidence="2" id="KW-0378">Hydrolase</keyword>
<feature type="domain" description="YqbQ/XkdQ" evidence="1">
    <location>
        <begin position="27"/>
        <end position="318"/>
    </location>
</feature>
<proteinExistence type="predicted"/>
<protein>
    <submittedName>
        <fullName evidence="2">Hydrolase</fullName>
    </submittedName>
</protein>
<dbReference type="Proteomes" id="UP000823611">
    <property type="component" value="Unassembled WGS sequence"/>
</dbReference>
<dbReference type="SUPFAM" id="SSF69279">
    <property type="entry name" value="Phage tail proteins"/>
    <property type="match status" value="1"/>
</dbReference>
<organism evidence="2 3">
    <name type="scientific">Candidatus Fimicola merdigallinarum</name>
    <dbReference type="NCBI Taxonomy" id="2840819"/>
    <lineage>
        <taxon>Bacteria</taxon>
        <taxon>Bacillati</taxon>
        <taxon>Bacillota</taxon>
        <taxon>Clostridia</taxon>
        <taxon>Lachnospirales</taxon>
        <taxon>Lachnospiraceae</taxon>
        <taxon>Lachnospiraceae incertae sedis</taxon>
        <taxon>Candidatus Fimicola</taxon>
    </lineage>
</organism>
<sequence>MNTLNIKLIIENPDTGKVYAPLVEEGIKWTTDREGTAGSLEFSLIKDNIINFQEGNRVELYVDDTPVFLGFVFKKSRTKDGIISVKAYDQLRYFKNKDTYIYENITASQLLKMIAGDFSLFTGDITDTKYVIPSCIEDNTSLFDIIKNALDTTLLNTKEMYVLYDDFGKLSLKNIGDMRVNIKIDENIAEDFDYETSIDGETYNKIKLLYEDDKTKKMEVFTAKSDHTIKRWGVLQYFEKIDSRDNGQMMAESLLKLYNNKTRSLSINGIMGDLRVRAGSQVPVFLNLGDIIANNWLIVEKCTHTFKQNEHTMDIELKGGEYIA</sequence>
<reference evidence="2" key="1">
    <citation type="submission" date="2020-10" db="EMBL/GenBank/DDBJ databases">
        <authorList>
            <person name="Gilroy R."/>
        </authorList>
    </citation>
    <scope>NUCLEOTIDE SEQUENCE</scope>
    <source>
        <strain evidence="2">F6-4510</strain>
    </source>
</reference>
<dbReference type="AlphaFoldDB" id="A0A9D9E192"/>